<keyword evidence="3" id="KW-1185">Reference proteome</keyword>
<proteinExistence type="predicted"/>
<evidence type="ECO:0000313" key="3">
    <source>
        <dbReference type="Proteomes" id="UP001156102"/>
    </source>
</evidence>
<dbReference type="AlphaFoldDB" id="A0AA41X8D7"/>
<dbReference type="RefSeq" id="WP_254760550.1">
    <property type="nucleotide sequence ID" value="NZ_JANCLT010000013.1"/>
</dbReference>
<dbReference type="EMBL" id="JANCLT010000013">
    <property type="protein sequence ID" value="MCP8970627.1"/>
    <property type="molecule type" value="Genomic_DNA"/>
</dbReference>
<dbReference type="Proteomes" id="UP001156102">
    <property type="component" value="Unassembled WGS sequence"/>
</dbReference>
<protein>
    <submittedName>
        <fullName evidence="2">PIN domain-containing protein</fullName>
    </submittedName>
</protein>
<name>A0AA41X8D7_9BACI</name>
<evidence type="ECO:0000259" key="1">
    <source>
        <dbReference type="Pfam" id="PF13638"/>
    </source>
</evidence>
<dbReference type="Gene3D" id="3.40.50.1010">
    <property type="entry name" value="5'-nuclease"/>
    <property type="match status" value="1"/>
</dbReference>
<comment type="caution">
    <text evidence="2">The sequence shown here is derived from an EMBL/GenBank/DDBJ whole genome shotgun (WGS) entry which is preliminary data.</text>
</comment>
<gene>
    <name evidence="2" type="ORF">NK662_19090</name>
</gene>
<dbReference type="InterPro" id="IPR029060">
    <property type="entry name" value="PIN-like_dom_sf"/>
</dbReference>
<evidence type="ECO:0000313" key="2">
    <source>
        <dbReference type="EMBL" id="MCP8970627.1"/>
    </source>
</evidence>
<dbReference type="Pfam" id="PF13638">
    <property type="entry name" value="PIN_4"/>
    <property type="match status" value="1"/>
</dbReference>
<feature type="domain" description="PIN" evidence="1">
    <location>
        <begin position="32"/>
        <end position="138"/>
    </location>
</feature>
<reference evidence="2" key="1">
    <citation type="submission" date="2022-07" db="EMBL/GenBank/DDBJ databases">
        <authorList>
            <person name="Li W.-J."/>
            <person name="Deng Q.-Q."/>
        </authorList>
    </citation>
    <scope>NUCLEOTIDE SEQUENCE</scope>
    <source>
        <strain evidence="2">SYSU M60031</strain>
    </source>
</reference>
<dbReference type="InterPro" id="IPR002716">
    <property type="entry name" value="PIN_dom"/>
</dbReference>
<sequence length="188" mass="21788">MIIDGIDLSHHYIILDASALMDKKFQRFLRTKLVESYNETLRSKQEKDFRIFIPEAVLMEMERISKRPGSVNLQRRTDALDGIEMAKSLAKANYAEMMRSDYTGTIRGFNDVSLLSIFVELRRHTHVALLTNDRGLATDVMNLNLLKSVESKFAVKALQVNWTTGQLKEWILDPERREAKRFPSEVLR</sequence>
<dbReference type="SUPFAM" id="SSF88723">
    <property type="entry name" value="PIN domain-like"/>
    <property type="match status" value="1"/>
</dbReference>
<accession>A0AA41X8D7</accession>
<organism evidence="2 3">
    <name type="scientific">Ectobacillus ponti</name>
    <dbReference type="NCBI Taxonomy" id="2961894"/>
    <lineage>
        <taxon>Bacteria</taxon>
        <taxon>Bacillati</taxon>
        <taxon>Bacillota</taxon>
        <taxon>Bacilli</taxon>
        <taxon>Bacillales</taxon>
        <taxon>Bacillaceae</taxon>
        <taxon>Ectobacillus</taxon>
    </lineage>
</organism>